<dbReference type="PRINTS" id="PR00741">
    <property type="entry name" value="GLHYDRLASE29"/>
</dbReference>
<keyword evidence="6" id="KW-0326">Glycosidase</keyword>
<dbReference type="PANTHER" id="PTHR10030">
    <property type="entry name" value="ALPHA-L-FUCOSIDASE"/>
    <property type="match status" value="1"/>
</dbReference>
<evidence type="ECO:0000256" key="7">
    <source>
        <dbReference type="SAM" id="SignalP"/>
    </source>
</evidence>
<evidence type="ECO:0000259" key="8">
    <source>
        <dbReference type="Pfam" id="PF01120"/>
    </source>
</evidence>
<evidence type="ECO:0000256" key="6">
    <source>
        <dbReference type="ARBA" id="ARBA00023295"/>
    </source>
</evidence>
<dbReference type="InterPro" id="IPR016286">
    <property type="entry name" value="FUC_metazoa-typ"/>
</dbReference>
<dbReference type="SUPFAM" id="SSF51445">
    <property type="entry name" value="(Trans)glycosidases"/>
    <property type="match status" value="1"/>
</dbReference>
<dbReference type="InterPro" id="IPR057739">
    <property type="entry name" value="Glyco_hydro_29_N"/>
</dbReference>
<dbReference type="InterPro" id="IPR013780">
    <property type="entry name" value="Glyco_hydro_b"/>
</dbReference>
<dbReference type="PANTHER" id="PTHR10030:SF37">
    <property type="entry name" value="ALPHA-L-FUCOSIDASE-RELATED"/>
    <property type="match status" value="1"/>
</dbReference>
<keyword evidence="5" id="KW-0378">Hydrolase</keyword>
<comment type="function">
    <text evidence="1">Alpha-L-fucosidase is responsible for hydrolyzing the alpha-1,6-linked fucose joined to the reducing-end N-acetylglucosamine of the carbohydrate moieties of glycoproteins.</text>
</comment>
<reference evidence="9 10" key="1">
    <citation type="submission" date="2019-03" db="EMBL/GenBank/DDBJ databases">
        <title>Genomic Encyclopedia of Type Strains, Phase IV (KMG-IV): sequencing the most valuable type-strain genomes for metagenomic binning, comparative biology and taxonomic classification.</title>
        <authorList>
            <person name="Goeker M."/>
        </authorList>
    </citation>
    <scope>NUCLEOTIDE SEQUENCE [LARGE SCALE GENOMIC DNA]</scope>
    <source>
        <strain evidence="9 10">DSM 654</strain>
    </source>
</reference>
<evidence type="ECO:0000313" key="10">
    <source>
        <dbReference type="Proteomes" id="UP000295110"/>
    </source>
</evidence>
<keyword evidence="10" id="KW-1185">Reference proteome</keyword>
<dbReference type="EC" id="3.2.1.51" evidence="3"/>
<name>A0A4R3VI02_ROSSA</name>
<evidence type="ECO:0000256" key="3">
    <source>
        <dbReference type="ARBA" id="ARBA00012662"/>
    </source>
</evidence>
<organism evidence="9 10">
    <name type="scientific">Roseateles saccharophilus</name>
    <name type="common">Pseudomonas saccharophila</name>
    <dbReference type="NCBI Taxonomy" id="304"/>
    <lineage>
        <taxon>Bacteria</taxon>
        <taxon>Pseudomonadati</taxon>
        <taxon>Pseudomonadota</taxon>
        <taxon>Betaproteobacteria</taxon>
        <taxon>Burkholderiales</taxon>
        <taxon>Sphaerotilaceae</taxon>
        <taxon>Roseateles</taxon>
    </lineage>
</organism>
<dbReference type="Gene3D" id="3.20.20.80">
    <property type="entry name" value="Glycosidases"/>
    <property type="match status" value="1"/>
</dbReference>
<dbReference type="GO" id="GO:0006004">
    <property type="term" value="P:fucose metabolic process"/>
    <property type="evidence" value="ECO:0007669"/>
    <property type="project" value="InterPro"/>
</dbReference>
<feature type="chain" id="PRO_5020645846" description="alpha-L-fucosidase" evidence="7">
    <location>
        <begin position="24"/>
        <end position="446"/>
    </location>
</feature>
<accession>A0A4R3VI02</accession>
<dbReference type="Pfam" id="PF01120">
    <property type="entry name" value="Alpha_L_fucos"/>
    <property type="match status" value="1"/>
</dbReference>
<keyword evidence="4 7" id="KW-0732">Signal</keyword>
<dbReference type="InterPro" id="IPR000933">
    <property type="entry name" value="Glyco_hydro_29"/>
</dbReference>
<dbReference type="RefSeq" id="WP_132569818.1">
    <property type="nucleotide sequence ID" value="NZ_CBCSGL010000006.1"/>
</dbReference>
<dbReference type="GO" id="GO:0016139">
    <property type="term" value="P:glycoside catabolic process"/>
    <property type="evidence" value="ECO:0007669"/>
    <property type="project" value="TreeGrafter"/>
</dbReference>
<dbReference type="Proteomes" id="UP000295110">
    <property type="component" value="Unassembled WGS sequence"/>
</dbReference>
<feature type="domain" description="Glycoside hydrolase family 29 N-terminal" evidence="8">
    <location>
        <begin position="56"/>
        <end position="354"/>
    </location>
</feature>
<evidence type="ECO:0000256" key="2">
    <source>
        <dbReference type="ARBA" id="ARBA00007951"/>
    </source>
</evidence>
<evidence type="ECO:0000313" key="9">
    <source>
        <dbReference type="EMBL" id="TCV03991.1"/>
    </source>
</evidence>
<sequence length="446" mass="49751">MKPSRLLTLCALACSLLGSSARAAEPQPSDEQRSATKSANADPTLAPDLLLPAQDMAWWRDAKFGVFVHWGLYAIPAKGEWHMFNDKVPAAEYAKLAERFNPQHYDPDAWAQLAADGGARYMVLTARHHDGFSLFASKASWGQFDAPHSAAKRDLVAPWVQAVRRHGLRVGLYYSPLDWRFPAYFHPREMPENAREFKQQTYGQIQELMSQYGRIDVLWYDGGWLAHQGSDADAAWFWEPDRLNRIVRKLQPQVVINPRSGWQGDFDTEEGDAPIGGPIRARPWEKTFSINGAWGYVPEGQVKTADQVVTQLVNAVVRNGNLLVNLGPDADGVVPPKQSETLRGVGRWLQRYGQAVYDTRPGPLQPADGVYGMTQRGDKLYLFVQRWPGDELHLPALPKRVTGVRNLSGDEVAWRDGPQGLTLSVPVAQRGEPVTVLEISTAADPR</sequence>
<dbReference type="EMBL" id="SMBU01000002">
    <property type="protein sequence ID" value="TCV03991.1"/>
    <property type="molecule type" value="Genomic_DNA"/>
</dbReference>
<comment type="caution">
    <text evidence="9">The sequence shown here is derived from an EMBL/GenBank/DDBJ whole genome shotgun (WGS) entry which is preliminary data.</text>
</comment>
<comment type="similarity">
    <text evidence="2">Belongs to the glycosyl hydrolase 29 family.</text>
</comment>
<dbReference type="SMART" id="SM00812">
    <property type="entry name" value="Alpha_L_fucos"/>
    <property type="match status" value="1"/>
</dbReference>
<dbReference type="GO" id="GO:0004560">
    <property type="term" value="F:alpha-L-fucosidase activity"/>
    <property type="evidence" value="ECO:0007669"/>
    <property type="project" value="InterPro"/>
</dbReference>
<dbReference type="InterPro" id="IPR017853">
    <property type="entry name" value="GH"/>
</dbReference>
<gene>
    <name evidence="9" type="ORF">EV671_1002261</name>
</gene>
<dbReference type="GO" id="GO:0005764">
    <property type="term" value="C:lysosome"/>
    <property type="evidence" value="ECO:0007669"/>
    <property type="project" value="TreeGrafter"/>
</dbReference>
<evidence type="ECO:0000256" key="5">
    <source>
        <dbReference type="ARBA" id="ARBA00022801"/>
    </source>
</evidence>
<proteinExistence type="inferred from homology"/>
<dbReference type="AlphaFoldDB" id="A0A4R3VI02"/>
<feature type="signal peptide" evidence="7">
    <location>
        <begin position="1"/>
        <end position="23"/>
    </location>
</feature>
<dbReference type="Gene3D" id="2.60.40.1180">
    <property type="entry name" value="Golgi alpha-mannosidase II"/>
    <property type="match status" value="1"/>
</dbReference>
<evidence type="ECO:0000256" key="1">
    <source>
        <dbReference type="ARBA" id="ARBA00004071"/>
    </source>
</evidence>
<protein>
    <recommendedName>
        <fullName evidence="3">alpha-L-fucosidase</fullName>
        <ecNumber evidence="3">3.2.1.51</ecNumber>
    </recommendedName>
</protein>
<dbReference type="OrthoDB" id="8730647at2"/>
<evidence type="ECO:0000256" key="4">
    <source>
        <dbReference type="ARBA" id="ARBA00022729"/>
    </source>
</evidence>